<evidence type="ECO:0000313" key="6">
    <source>
        <dbReference type="Proteomes" id="UP000428330"/>
    </source>
</evidence>
<dbReference type="FunFam" id="3.30.70.270:FF:000001">
    <property type="entry name" value="Diguanylate cyclase domain protein"/>
    <property type="match status" value="1"/>
</dbReference>
<dbReference type="Proteomes" id="UP000428330">
    <property type="component" value="Chromosome"/>
</dbReference>
<dbReference type="SMART" id="SM00267">
    <property type="entry name" value="GGDEF"/>
    <property type="match status" value="1"/>
</dbReference>
<evidence type="ECO:0000259" key="2">
    <source>
        <dbReference type="PROSITE" id="PS50112"/>
    </source>
</evidence>
<dbReference type="InterPro" id="IPR000160">
    <property type="entry name" value="GGDEF_dom"/>
</dbReference>
<dbReference type="OrthoDB" id="9814202at2"/>
<feature type="domain" description="EAL" evidence="3">
    <location>
        <begin position="344"/>
        <end position="599"/>
    </location>
</feature>
<dbReference type="Gene3D" id="3.30.450.20">
    <property type="entry name" value="PAS domain"/>
    <property type="match status" value="1"/>
</dbReference>
<feature type="compositionally biased region" description="Basic and acidic residues" evidence="1">
    <location>
        <begin position="1"/>
        <end position="16"/>
    </location>
</feature>
<dbReference type="InterPro" id="IPR001633">
    <property type="entry name" value="EAL_dom"/>
</dbReference>
<organism evidence="5 6">
    <name type="scientific">Roseovarius faecimaris</name>
    <dbReference type="NCBI Taxonomy" id="2494550"/>
    <lineage>
        <taxon>Bacteria</taxon>
        <taxon>Pseudomonadati</taxon>
        <taxon>Pseudomonadota</taxon>
        <taxon>Alphaproteobacteria</taxon>
        <taxon>Rhodobacterales</taxon>
        <taxon>Roseobacteraceae</taxon>
        <taxon>Roseovarius</taxon>
    </lineage>
</organism>
<dbReference type="SMART" id="SM00091">
    <property type="entry name" value="PAS"/>
    <property type="match status" value="1"/>
</dbReference>
<feature type="region of interest" description="Disordered" evidence="1">
    <location>
        <begin position="1"/>
        <end position="22"/>
    </location>
</feature>
<dbReference type="InterPro" id="IPR035965">
    <property type="entry name" value="PAS-like_dom_sf"/>
</dbReference>
<dbReference type="SUPFAM" id="SSF55073">
    <property type="entry name" value="Nucleotide cyclase"/>
    <property type="match status" value="1"/>
</dbReference>
<dbReference type="NCBIfam" id="TIGR00229">
    <property type="entry name" value="sensory_box"/>
    <property type="match status" value="1"/>
</dbReference>
<protein>
    <submittedName>
        <fullName evidence="5">EAL domain-containing protein</fullName>
    </submittedName>
</protein>
<dbReference type="SUPFAM" id="SSF55785">
    <property type="entry name" value="PYP-like sensor domain (PAS domain)"/>
    <property type="match status" value="1"/>
</dbReference>
<dbReference type="InterPro" id="IPR052155">
    <property type="entry name" value="Biofilm_reg_signaling"/>
</dbReference>
<proteinExistence type="predicted"/>
<dbReference type="Pfam" id="PF00563">
    <property type="entry name" value="EAL"/>
    <property type="match status" value="1"/>
</dbReference>
<dbReference type="AlphaFoldDB" id="A0A6I6IPZ2"/>
<dbReference type="SUPFAM" id="SSF141868">
    <property type="entry name" value="EAL domain-like"/>
    <property type="match status" value="1"/>
</dbReference>
<dbReference type="PROSITE" id="PS50883">
    <property type="entry name" value="EAL"/>
    <property type="match status" value="1"/>
</dbReference>
<dbReference type="PROSITE" id="PS50112">
    <property type="entry name" value="PAS"/>
    <property type="match status" value="1"/>
</dbReference>
<dbReference type="InterPro" id="IPR043128">
    <property type="entry name" value="Rev_trsase/Diguanyl_cyclase"/>
</dbReference>
<dbReference type="InterPro" id="IPR035919">
    <property type="entry name" value="EAL_sf"/>
</dbReference>
<evidence type="ECO:0000256" key="1">
    <source>
        <dbReference type="SAM" id="MobiDB-lite"/>
    </source>
</evidence>
<dbReference type="CDD" id="cd00130">
    <property type="entry name" value="PAS"/>
    <property type="match status" value="1"/>
</dbReference>
<reference evidence="6" key="1">
    <citation type="submission" date="2018-12" db="EMBL/GenBank/DDBJ databases">
        <title>Complete genome sequence of Roseovarius sp. MME-070.</title>
        <authorList>
            <person name="Nam Y.-D."/>
            <person name="Kang J."/>
            <person name="Chung W.-H."/>
            <person name="Park Y.S."/>
        </authorList>
    </citation>
    <scope>NUCLEOTIDE SEQUENCE [LARGE SCALE GENOMIC DNA]</scope>
    <source>
        <strain evidence="6">MME-070</strain>
    </source>
</reference>
<dbReference type="Pfam" id="PF13426">
    <property type="entry name" value="PAS_9"/>
    <property type="match status" value="1"/>
</dbReference>
<keyword evidence="6" id="KW-1185">Reference proteome</keyword>
<dbReference type="SMART" id="SM00052">
    <property type="entry name" value="EAL"/>
    <property type="match status" value="1"/>
</dbReference>
<sequence>MDNKDRPDVTRAEKRQPPGPPVHNCWDACQVRGTAFGLMLERMRDGIVLQDMSARIEWANPACEAMFGWTLREMQGRKPQDFLLPPDKRPGPEAIAAFRFDPERSLFSQLTVTEHIRRDGTRFWNQQSFSIIDMGPKDTDKKVVITCRDVTEQVRNEQRLGTARAELEHAAYHDALTGLANRKRLGDFMQSARVRAEIARGRLGVLQVDIDKFKDINDTFGHAAGDRTLRHVAAALCATISEAELACRTGGDEFLLILPETPSKAALLERAEALQKAIRAPLTIGARGIHVSVSVGASLPDPCEVTDTEALLHMADQALYAAKDQGRDRIVFYDAHLGRRLQAEQLLARDLAKAVTDCEFGIFLQPQLDLTRTCISGFEALLRWHHPIRGILPPAEFLMAAEKNGCLADIDYMSMNLALDALATLRREGFSDLSMSINVSSSILADVNYPGLLDWAMQSRGIPPDRICIEILETTILDQDGLDVMTAVDRLKRLGVRVALDDFGTGYAGLAHMSAFDIDAIKLDRSMIARLEEDPRNRMIVRSIIRLCRLLDVAVVAEGVETGGQLDILRRSQCPMIQGYGLARPMPVSEAIAWMHEMRASPHPPFLGLPESSASDEGPNLRA</sequence>
<name>A0A6I6IPZ2_9RHOB</name>
<dbReference type="KEGG" id="rom:EI983_13535"/>
<dbReference type="GO" id="GO:0003824">
    <property type="term" value="F:catalytic activity"/>
    <property type="evidence" value="ECO:0007669"/>
    <property type="project" value="UniProtKB-ARBA"/>
</dbReference>
<dbReference type="Gene3D" id="3.20.20.450">
    <property type="entry name" value="EAL domain"/>
    <property type="match status" value="1"/>
</dbReference>
<dbReference type="Gene3D" id="3.30.70.270">
    <property type="match status" value="1"/>
</dbReference>
<dbReference type="PANTHER" id="PTHR44757">
    <property type="entry name" value="DIGUANYLATE CYCLASE DGCP"/>
    <property type="match status" value="1"/>
</dbReference>
<dbReference type="Pfam" id="PF00990">
    <property type="entry name" value="GGDEF"/>
    <property type="match status" value="1"/>
</dbReference>
<accession>A0A6I6IPZ2</accession>
<dbReference type="CDD" id="cd01949">
    <property type="entry name" value="GGDEF"/>
    <property type="match status" value="1"/>
</dbReference>
<gene>
    <name evidence="5" type="ORF">EI983_13535</name>
</gene>
<dbReference type="InterPro" id="IPR000014">
    <property type="entry name" value="PAS"/>
</dbReference>
<dbReference type="CDD" id="cd01948">
    <property type="entry name" value="EAL"/>
    <property type="match status" value="1"/>
</dbReference>
<dbReference type="NCBIfam" id="TIGR00254">
    <property type="entry name" value="GGDEF"/>
    <property type="match status" value="1"/>
</dbReference>
<dbReference type="EMBL" id="CP034348">
    <property type="protein sequence ID" value="QGX99230.1"/>
    <property type="molecule type" value="Genomic_DNA"/>
</dbReference>
<feature type="domain" description="GGDEF" evidence="4">
    <location>
        <begin position="201"/>
        <end position="335"/>
    </location>
</feature>
<dbReference type="InterPro" id="IPR029787">
    <property type="entry name" value="Nucleotide_cyclase"/>
</dbReference>
<dbReference type="PROSITE" id="PS50887">
    <property type="entry name" value="GGDEF"/>
    <property type="match status" value="1"/>
</dbReference>
<dbReference type="PANTHER" id="PTHR44757:SF2">
    <property type="entry name" value="BIOFILM ARCHITECTURE MAINTENANCE PROTEIN MBAA"/>
    <property type="match status" value="1"/>
</dbReference>
<feature type="domain" description="PAS" evidence="2">
    <location>
        <begin position="32"/>
        <end position="88"/>
    </location>
</feature>
<evidence type="ECO:0000259" key="4">
    <source>
        <dbReference type="PROSITE" id="PS50887"/>
    </source>
</evidence>
<evidence type="ECO:0000259" key="3">
    <source>
        <dbReference type="PROSITE" id="PS50883"/>
    </source>
</evidence>
<evidence type="ECO:0000313" key="5">
    <source>
        <dbReference type="EMBL" id="QGX99230.1"/>
    </source>
</evidence>